<sequence>MSTLKNFVAYNQTAGGQTSFRVHGVVTVPSPAYEPVLVEPVRRHRGGWEVLELKLVDTGVIAMSVMTEKTVEYVHEGASGFKTLEIIHGSDNLRIAIEDIQAPN</sequence>
<dbReference type="EMBL" id="CP064946">
    <property type="protein sequence ID" value="QPH49084.1"/>
    <property type="molecule type" value="Genomic_DNA"/>
</dbReference>
<name>A0A2L1WJB6_9PSED</name>
<dbReference type="Proteomes" id="UP000594430">
    <property type="component" value="Chromosome"/>
</dbReference>
<accession>A0A2L1WJB6</accession>
<dbReference type="RefSeq" id="WP_027913328.1">
    <property type="nucleotide sequence ID" value="NZ_BQHM01000001.1"/>
</dbReference>
<dbReference type="GeneID" id="93444428"/>
<proteinExistence type="predicted"/>
<protein>
    <submittedName>
        <fullName evidence="1">Uncharacterized protein</fullName>
    </submittedName>
</protein>
<gene>
    <name evidence="1" type="ORF">IZU98_22400</name>
</gene>
<evidence type="ECO:0000313" key="2">
    <source>
        <dbReference type="Proteomes" id="UP000594430"/>
    </source>
</evidence>
<reference evidence="1 2" key="1">
    <citation type="submission" date="2020-11" db="EMBL/GenBank/DDBJ databases">
        <title>Pseudomonas fulva producing VIM-24.</title>
        <authorList>
            <person name="Liu S."/>
        </authorList>
    </citation>
    <scope>NUCLEOTIDE SEQUENCE [LARGE SCALE GENOMIC DNA]</scope>
    <source>
        <strain evidence="1 2">ZDHY414</strain>
    </source>
</reference>
<evidence type="ECO:0000313" key="1">
    <source>
        <dbReference type="EMBL" id="QPH49084.1"/>
    </source>
</evidence>
<dbReference type="AlphaFoldDB" id="A0A2L1WJB6"/>
<organism evidence="1 2">
    <name type="scientific">Pseudomonas fulva</name>
    <dbReference type="NCBI Taxonomy" id="47880"/>
    <lineage>
        <taxon>Bacteria</taxon>
        <taxon>Pseudomonadati</taxon>
        <taxon>Pseudomonadota</taxon>
        <taxon>Gammaproteobacteria</taxon>
        <taxon>Pseudomonadales</taxon>
        <taxon>Pseudomonadaceae</taxon>
        <taxon>Pseudomonas</taxon>
    </lineage>
</organism>